<evidence type="ECO:0000313" key="2">
    <source>
        <dbReference type="EMBL" id="TDH72748.1"/>
    </source>
</evidence>
<dbReference type="AlphaFoldDB" id="A0A976IJ69"/>
<dbReference type="GeneID" id="94351498"/>
<feature type="compositionally biased region" description="Basic and acidic residues" evidence="1">
    <location>
        <begin position="148"/>
        <end position="169"/>
    </location>
</feature>
<evidence type="ECO:0000256" key="1">
    <source>
        <dbReference type="SAM" id="MobiDB-lite"/>
    </source>
</evidence>
<dbReference type="Proteomes" id="UP000294530">
    <property type="component" value="Unassembled WGS sequence"/>
</dbReference>
<gene>
    <name evidence="2" type="ORF">CCR75_007770</name>
</gene>
<accession>A0A976IJ69</accession>
<evidence type="ECO:0000313" key="3">
    <source>
        <dbReference type="Proteomes" id="UP000294530"/>
    </source>
</evidence>
<proteinExistence type="predicted"/>
<name>A0A976IJ69_BRELC</name>
<reference evidence="2 3" key="1">
    <citation type="journal article" date="2021" name="Genome Biol.">
        <title>AFLAP: assembly-free linkage analysis pipeline using k-mers from genome sequencing data.</title>
        <authorList>
            <person name="Fletcher K."/>
            <person name="Zhang L."/>
            <person name="Gil J."/>
            <person name="Han R."/>
            <person name="Cavanaugh K."/>
            <person name="Michelmore R."/>
        </authorList>
    </citation>
    <scope>NUCLEOTIDE SEQUENCE [LARGE SCALE GENOMIC DNA]</scope>
    <source>
        <strain evidence="2 3">SF5</strain>
    </source>
</reference>
<dbReference type="RefSeq" id="XP_067822247.1">
    <property type="nucleotide sequence ID" value="XM_067965827.1"/>
</dbReference>
<dbReference type="OrthoDB" id="165109at2759"/>
<feature type="region of interest" description="Disordered" evidence="1">
    <location>
        <begin position="112"/>
        <end position="182"/>
    </location>
</feature>
<keyword evidence="3" id="KW-1185">Reference proteome</keyword>
<sequence length="182" mass="20496">MLKALLDCIRRLLSRIKPKASSQQQRRTVNGANIDIEEALAEQLEMQRISGRALSSTASIAAALRYRPRETMPVFSTHLSNNEHREPSDPAIATAVQEMQSLTPTMNRMKISRAKSPVEHRREPSGRLSSSSSSFVKIPEAVSENGEPEQKADTKQKEVAPERQSEMKPRRSSIFDVRSEWI</sequence>
<comment type="caution">
    <text evidence="2">The sequence shown here is derived from an EMBL/GenBank/DDBJ whole genome shotgun (WGS) entry which is preliminary data.</text>
</comment>
<organism evidence="2 3">
    <name type="scientific">Bremia lactucae</name>
    <name type="common">Lettuce downy mildew</name>
    <dbReference type="NCBI Taxonomy" id="4779"/>
    <lineage>
        <taxon>Eukaryota</taxon>
        <taxon>Sar</taxon>
        <taxon>Stramenopiles</taxon>
        <taxon>Oomycota</taxon>
        <taxon>Peronosporomycetes</taxon>
        <taxon>Peronosporales</taxon>
        <taxon>Peronosporaceae</taxon>
        <taxon>Bremia</taxon>
    </lineage>
</organism>
<dbReference type="KEGG" id="blac:94351498"/>
<dbReference type="EMBL" id="SHOA02000010">
    <property type="protein sequence ID" value="TDH72748.1"/>
    <property type="molecule type" value="Genomic_DNA"/>
</dbReference>
<protein>
    <submittedName>
        <fullName evidence="2">Uncharacterized protein</fullName>
    </submittedName>
</protein>
<feature type="compositionally biased region" description="Basic and acidic residues" evidence="1">
    <location>
        <begin position="116"/>
        <end position="125"/>
    </location>
</feature>